<feature type="transmembrane region" description="Helical" evidence="1">
    <location>
        <begin position="26"/>
        <end position="48"/>
    </location>
</feature>
<comment type="caution">
    <text evidence="3">The sequence shown here is derived from an EMBL/GenBank/DDBJ whole genome shotgun (WGS) entry which is preliminary data.</text>
</comment>
<evidence type="ECO:0000313" key="3">
    <source>
        <dbReference type="EMBL" id="CAG9315066.1"/>
    </source>
</evidence>
<protein>
    <submittedName>
        <fullName evidence="3">Uncharacterized protein</fullName>
    </submittedName>
</protein>
<proteinExistence type="predicted"/>
<gene>
    <name evidence="3" type="ORF">BSTOLATCC_MIC12841</name>
</gene>
<keyword evidence="2" id="KW-0732">Signal</keyword>
<sequence>MKELITLSLLLGLASAATNSTSSNDIPINPAALSGILIVLMLLVFLYVGMKALAGIEGPTTYSNVPLMVGKEK</sequence>
<keyword evidence="4" id="KW-1185">Reference proteome</keyword>
<dbReference type="GO" id="GO:0016020">
    <property type="term" value="C:membrane"/>
    <property type="evidence" value="ECO:0007669"/>
    <property type="project" value="UniProtKB-SubCell"/>
</dbReference>
<keyword evidence="1" id="KW-0472">Membrane</keyword>
<evidence type="ECO:0000256" key="2">
    <source>
        <dbReference type="SAM" id="SignalP"/>
    </source>
</evidence>
<dbReference type="AlphaFoldDB" id="A0AAU9IMS1"/>
<feature type="chain" id="PRO_5043672803" evidence="2">
    <location>
        <begin position="17"/>
        <end position="73"/>
    </location>
</feature>
<evidence type="ECO:0000313" key="4">
    <source>
        <dbReference type="Proteomes" id="UP001162131"/>
    </source>
</evidence>
<name>A0AAU9IMS1_9CILI</name>
<organism evidence="3 4">
    <name type="scientific">Blepharisma stoltei</name>
    <dbReference type="NCBI Taxonomy" id="1481888"/>
    <lineage>
        <taxon>Eukaryota</taxon>
        <taxon>Sar</taxon>
        <taxon>Alveolata</taxon>
        <taxon>Ciliophora</taxon>
        <taxon>Postciliodesmatophora</taxon>
        <taxon>Heterotrichea</taxon>
        <taxon>Heterotrichida</taxon>
        <taxon>Blepharismidae</taxon>
        <taxon>Blepharisma</taxon>
    </lineage>
</organism>
<keyword evidence="1" id="KW-0812">Transmembrane</keyword>
<keyword evidence="1" id="KW-1133">Transmembrane helix</keyword>
<dbReference type="Proteomes" id="UP001162131">
    <property type="component" value="Unassembled WGS sequence"/>
</dbReference>
<evidence type="ECO:0000256" key="1">
    <source>
        <dbReference type="SAM" id="Phobius"/>
    </source>
</evidence>
<dbReference type="EMBL" id="CAJZBQ010000013">
    <property type="protein sequence ID" value="CAG9315066.1"/>
    <property type="molecule type" value="Genomic_DNA"/>
</dbReference>
<accession>A0AAU9IMS1</accession>
<reference evidence="3" key="1">
    <citation type="submission" date="2021-09" db="EMBL/GenBank/DDBJ databases">
        <authorList>
            <consortium name="AG Swart"/>
            <person name="Singh M."/>
            <person name="Singh A."/>
            <person name="Seah K."/>
            <person name="Emmerich C."/>
        </authorList>
    </citation>
    <scope>NUCLEOTIDE SEQUENCE</scope>
    <source>
        <strain evidence="3">ATCC30299</strain>
    </source>
</reference>
<feature type="signal peptide" evidence="2">
    <location>
        <begin position="1"/>
        <end position="16"/>
    </location>
</feature>